<dbReference type="GO" id="GO:0003677">
    <property type="term" value="F:DNA binding"/>
    <property type="evidence" value="ECO:0007669"/>
    <property type="project" value="UniProtKB-UniRule"/>
</dbReference>
<dbReference type="eggNOG" id="KOG0490">
    <property type="taxonomic scope" value="Eukaryota"/>
</dbReference>
<dbReference type="OMA" id="LMEAYFH"/>
<dbReference type="CTD" id="20213978"/>
<dbReference type="PROSITE" id="PS50071">
    <property type="entry name" value="HOMEOBOX_2"/>
    <property type="match status" value="1"/>
</dbReference>
<evidence type="ECO:0000313" key="10">
    <source>
        <dbReference type="EnsemblMetazoa" id="HelroP66919"/>
    </source>
</evidence>
<dbReference type="Pfam" id="PF00046">
    <property type="entry name" value="Homeodomain"/>
    <property type="match status" value="1"/>
</dbReference>
<protein>
    <recommendedName>
        <fullName evidence="8">Homeobox domain-containing protein</fullName>
    </recommendedName>
</protein>
<dbReference type="InParanoid" id="T1FYT0"/>
<feature type="compositionally biased region" description="Polar residues" evidence="7">
    <location>
        <begin position="8"/>
        <end position="17"/>
    </location>
</feature>
<gene>
    <name evidence="10" type="primary">20213978</name>
    <name evidence="9" type="ORF">HELRODRAFT_66919</name>
</gene>
<evidence type="ECO:0000256" key="4">
    <source>
        <dbReference type="ARBA" id="ARBA00023242"/>
    </source>
</evidence>
<feature type="region of interest" description="Disordered" evidence="7">
    <location>
        <begin position="1"/>
        <end position="29"/>
    </location>
</feature>
<dbReference type="InterPro" id="IPR017970">
    <property type="entry name" value="Homeobox_CS"/>
</dbReference>
<dbReference type="FunFam" id="1.10.10.60:FF:000679">
    <property type="entry name" value="Homeobox protein aristaless"/>
    <property type="match status" value="1"/>
</dbReference>
<dbReference type="Proteomes" id="UP000015101">
    <property type="component" value="Unassembled WGS sequence"/>
</dbReference>
<reference evidence="10" key="3">
    <citation type="submission" date="2015-06" db="UniProtKB">
        <authorList>
            <consortium name="EnsemblMetazoa"/>
        </authorList>
    </citation>
    <scope>IDENTIFICATION</scope>
</reference>
<dbReference type="HOGENOM" id="CLU_049543_12_1_1"/>
<dbReference type="PANTHER" id="PTHR24329:SF543">
    <property type="entry name" value="FI01017P-RELATED"/>
    <property type="match status" value="1"/>
</dbReference>
<evidence type="ECO:0000256" key="1">
    <source>
        <dbReference type="ARBA" id="ARBA00004123"/>
    </source>
</evidence>
<dbReference type="EMBL" id="KB097143">
    <property type="protein sequence ID" value="ESN98675.1"/>
    <property type="molecule type" value="Genomic_DNA"/>
</dbReference>
<feature type="DNA-binding region" description="Homeobox" evidence="5">
    <location>
        <begin position="20"/>
        <end position="79"/>
    </location>
</feature>
<evidence type="ECO:0000256" key="2">
    <source>
        <dbReference type="ARBA" id="ARBA00023125"/>
    </source>
</evidence>
<dbReference type="GO" id="GO:0005634">
    <property type="term" value="C:nucleus"/>
    <property type="evidence" value="ECO:0007669"/>
    <property type="project" value="UniProtKB-SubCell"/>
</dbReference>
<keyword evidence="3 5" id="KW-0371">Homeobox</keyword>
<dbReference type="SUPFAM" id="SSF46689">
    <property type="entry name" value="Homeodomain-like"/>
    <property type="match status" value="1"/>
</dbReference>
<dbReference type="OrthoDB" id="6159439at2759"/>
<dbReference type="EMBL" id="AMQM01001041">
    <property type="status" value="NOT_ANNOTATED_CDS"/>
    <property type="molecule type" value="Genomic_DNA"/>
</dbReference>
<dbReference type="InterPro" id="IPR001356">
    <property type="entry name" value="HD"/>
</dbReference>
<keyword evidence="11" id="KW-1185">Reference proteome</keyword>
<keyword evidence="4 5" id="KW-0539">Nucleus</keyword>
<dbReference type="SMART" id="SM00389">
    <property type="entry name" value="HOX"/>
    <property type="match status" value="1"/>
</dbReference>
<dbReference type="InterPro" id="IPR050649">
    <property type="entry name" value="Paired_Homeobox_TFs"/>
</dbReference>
<sequence>MVHDSGEESSNADCSLSNKKKRSRTTFSQHQLEEMETIFQQSHYPDQSAREHLANKCSLTDGKIQVWFQNRRSKWRKQQ</sequence>
<evidence type="ECO:0000313" key="9">
    <source>
        <dbReference type="EMBL" id="ESN98675.1"/>
    </source>
</evidence>
<evidence type="ECO:0000259" key="8">
    <source>
        <dbReference type="PROSITE" id="PS50071"/>
    </source>
</evidence>
<dbReference type="GO" id="GO:0000981">
    <property type="term" value="F:DNA-binding transcription factor activity, RNA polymerase II-specific"/>
    <property type="evidence" value="ECO:0007669"/>
    <property type="project" value="InterPro"/>
</dbReference>
<dbReference type="CDD" id="cd00086">
    <property type="entry name" value="homeodomain"/>
    <property type="match status" value="1"/>
</dbReference>
<evidence type="ECO:0000313" key="11">
    <source>
        <dbReference type="Proteomes" id="UP000015101"/>
    </source>
</evidence>
<keyword evidence="2 5" id="KW-0238">DNA-binding</keyword>
<organism evidence="10 11">
    <name type="scientific">Helobdella robusta</name>
    <name type="common">Californian leech</name>
    <dbReference type="NCBI Taxonomy" id="6412"/>
    <lineage>
        <taxon>Eukaryota</taxon>
        <taxon>Metazoa</taxon>
        <taxon>Spiralia</taxon>
        <taxon>Lophotrochozoa</taxon>
        <taxon>Annelida</taxon>
        <taxon>Clitellata</taxon>
        <taxon>Hirudinea</taxon>
        <taxon>Rhynchobdellida</taxon>
        <taxon>Glossiphoniidae</taxon>
        <taxon>Helobdella</taxon>
    </lineage>
</organism>
<dbReference type="GeneID" id="20213978"/>
<dbReference type="PROSITE" id="PS00027">
    <property type="entry name" value="HOMEOBOX_1"/>
    <property type="match status" value="1"/>
</dbReference>
<accession>T1FYT0</accession>
<dbReference type="STRING" id="6412.T1FYT0"/>
<proteinExistence type="predicted"/>
<dbReference type="EnsemblMetazoa" id="HelroT66919">
    <property type="protein sequence ID" value="HelroP66919"/>
    <property type="gene ID" value="HelroG66919"/>
</dbReference>
<feature type="domain" description="Homeobox" evidence="8">
    <location>
        <begin position="18"/>
        <end position="78"/>
    </location>
</feature>
<dbReference type="KEGG" id="hro:HELRODRAFT_66919"/>
<evidence type="ECO:0000256" key="3">
    <source>
        <dbReference type="ARBA" id="ARBA00023155"/>
    </source>
</evidence>
<evidence type="ECO:0000256" key="6">
    <source>
        <dbReference type="RuleBase" id="RU000682"/>
    </source>
</evidence>
<dbReference type="RefSeq" id="XP_009022492.1">
    <property type="nucleotide sequence ID" value="XM_009024244.1"/>
</dbReference>
<dbReference type="PANTHER" id="PTHR24329">
    <property type="entry name" value="HOMEOBOX PROTEIN ARISTALESS"/>
    <property type="match status" value="1"/>
</dbReference>
<name>T1FYT0_HELRO</name>
<evidence type="ECO:0000256" key="7">
    <source>
        <dbReference type="SAM" id="MobiDB-lite"/>
    </source>
</evidence>
<evidence type="ECO:0000256" key="5">
    <source>
        <dbReference type="PROSITE-ProRule" id="PRU00108"/>
    </source>
</evidence>
<dbReference type="Gene3D" id="1.10.10.60">
    <property type="entry name" value="Homeodomain-like"/>
    <property type="match status" value="1"/>
</dbReference>
<dbReference type="InterPro" id="IPR009057">
    <property type="entry name" value="Homeodomain-like_sf"/>
</dbReference>
<reference evidence="11" key="1">
    <citation type="submission" date="2012-12" db="EMBL/GenBank/DDBJ databases">
        <authorList>
            <person name="Hellsten U."/>
            <person name="Grimwood J."/>
            <person name="Chapman J.A."/>
            <person name="Shapiro H."/>
            <person name="Aerts A."/>
            <person name="Otillar R.P."/>
            <person name="Terry A.Y."/>
            <person name="Boore J.L."/>
            <person name="Simakov O."/>
            <person name="Marletaz F."/>
            <person name="Cho S.-J."/>
            <person name="Edsinger-Gonzales E."/>
            <person name="Havlak P."/>
            <person name="Kuo D.-H."/>
            <person name="Larsson T."/>
            <person name="Lv J."/>
            <person name="Arendt D."/>
            <person name="Savage R."/>
            <person name="Osoegawa K."/>
            <person name="de Jong P."/>
            <person name="Lindberg D.R."/>
            <person name="Seaver E.C."/>
            <person name="Weisblat D.A."/>
            <person name="Putnam N.H."/>
            <person name="Grigoriev I.V."/>
            <person name="Rokhsar D.S."/>
        </authorList>
    </citation>
    <scope>NUCLEOTIDE SEQUENCE</scope>
</reference>
<dbReference type="AlphaFoldDB" id="T1FYT0"/>
<comment type="subcellular location">
    <subcellularLocation>
        <location evidence="1 5 6">Nucleus</location>
    </subcellularLocation>
</comment>
<reference evidence="9 11" key="2">
    <citation type="journal article" date="2013" name="Nature">
        <title>Insights into bilaterian evolution from three spiralian genomes.</title>
        <authorList>
            <person name="Simakov O."/>
            <person name="Marletaz F."/>
            <person name="Cho S.J."/>
            <person name="Edsinger-Gonzales E."/>
            <person name="Havlak P."/>
            <person name="Hellsten U."/>
            <person name="Kuo D.H."/>
            <person name="Larsson T."/>
            <person name="Lv J."/>
            <person name="Arendt D."/>
            <person name="Savage R."/>
            <person name="Osoegawa K."/>
            <person name="de Jong P."/>
            <person name="Grimwood J."/>
            <person name="Chapman J.A."/>
            <person name="Shapiro H."/>
            <person name="Aerts A."/>
            <person name="Otillar R.P."/>
            <person name="Terry A.Y."/>
            <person name="Boore J.L."/>
            <person name="Grigoriev I.V."/>
            <person name="Lindberg D.R."/>
            <person name="Seaver E.C."/>
            <person name="Weisblat D.A."/>
            <person name="Putnam N.H."/>
            <person name="Rokhsar D.S."/>
        </authorList>
    </citation>
    <scope>NUCLEOTIDE SEQUENCE</scope>
</reference>